<proteinExistence type="predicted"/>
<feature type="region of interest" description="Disordered" evidence="1">
    <location>
        <begin position="45"/>
        <end position="75"/>
    </location>
</feature>
<name>A0A4C1XAC5_EUMVA</name>
<protein>
    <submittedName>
        <fullName evidence="2">Uncharacterized protein</fullName>
    </submittedName>
</protein>
<dbReference type="EMBL" id="BGZK01000758">
    <property type="protein sequence ID" value="GBP59334.1"/>
    <property type="molecule type" value="Genomic_DNA"/>
</dbReference>
<reference evidence="2 3" key="1">
    <citation type="journal article" date="2019" name="Commun. Biol.">
        <title>The bagworm genome reveals a unique fibroin gene that provides high tensile strength.</title>
        <authorList>
            <person name="Kono N."/>
            <person name="Nakamura H."/>
            <person name="Ohtoshi R."/>
            <person name="Tomita M."/>
            <person name="Numata K."/>
            <person name="Arakawa K."/>
        </authorList>
    </citation>
    <scope>NUCLEOTIDE SEQUENCE [LARGE SCALE GENOMIC DNA]</scope>
</reference>
<evidence type="ECO:0000256" key="1">
    <source>
        <dbReference type="SAM" id="MobiDB-lite"/>
    </source>
</evidence>
<evidence type="ECO:0000313" key="2">
    <source>
        <dbReference type="EMBL" id="GBP59334.1"/>
    </source>
</evidence>
<gene>
    <name evidence="2" type="ORF">EVAR_40721_1</name>
</gene>
<accession>A0A4C1XAC5</accession>
<comment type="caution">
    <text evidence="2">The sequence shown here is derived from an EMBL/GenBank/DDBJ whole genome shotgun (WGS) entry which is preliminary data.</text>
</comment>
<sequence length="109" mass="11931">MSIFIIIHNPIAATKTKIHNTQAPLKVINDINRTTRHPAARAKFERRLRKGKARSSPPGAAVTPRPPRPATGSPLAFVASPFVGVEATSRRRDPPVPYGVEQACQNLFE</sequence>
<keyword evidence="3" id="KW-1185">Reference proteome</keyword>
<organism evidence="2 3">
    <name type="scientific">Eumeta variegata</name>
    <name type="common">Bagworm moth</name>
    <name type="synonym">Eumeta japonica</name>
    <dbReference type="NCBI Taxonomy" id="151549"/>
    <lineage>
        <taxon>Eukaryota</taxon>
        <taxon>Metazoa</taxon>
        <taxon>Ecdysozoa</taxon>
        <taxon>Arthropoda</taxon>
        <taxon>Hexapoda</taxon>
        <taxon>Insecta</taxon>
        <taxon>Pterygota</taxon>
        <taxon>Neoptera</taxon>
        <taxon>Endopterygota</taxon>
        <taxon>Lepidoptera</taxon>
        <taxon>Glossata</taxon>
        <taxon>Ditrysia</taxon>
        <taxon>Tineoidea</taxon>
        <taxon>Psychidae</taxon>
        <taxon>Oiketicinae</taxon>
        <taxon>Eumeta</taxon>
    </lineage>
</organism>
<dbReference type="Proteomes" id="UP000299102">
    <property type="component" value="Unassembled WGS sequence"/>
</dbReference>
<evidence type="ECO:0000313" key="3">
    <source>
        <dbReference type="Proteomes" id="UP000299102"/>
    </source>
</evidence>
<dbReference type="AlphaFoldDB" id="A0A4C1XAC5"/>